<evidence type="ECO:0000256" key="1">
    <source>
        <dbReference type="SAM" id="MobiDB-lite"/>
    </source>
</evidence>
<accession>A0AAD7I8F4</accession>
<dbReference type="CDD" id="cd00067">
    <property type="entry name" value="GAL4"/>
    <property type="match status" value="1"/>
</dbReference>
<keyword evidence="3" id="KW-1185">Reference proteome</keyword>
<dbReference type="GO" id="GO:0000981">
    <property type="term" value="F:DNA-binding transcription factor activity, RNA polymerase II-specific"/>
    <property type="evidence" value="ECO:0007669"/>
    <property type="project" value="InterPro"/>
</dbReference>
<dbReference type="InterPro" id="IPR036864">
    <property type="entry name" value="Zn2-C6_fun-type_DNA-bd_sf"/>
</dbReference>
<comment type="caution">
    <text evidence="2">The sequence shown here is derived from an EMBL/GenBank/DDBJ whole genome shotgun (WGS) entry which is preliminary data.</text>
</comment>
<name>A0AAD7I8F4_9AGAR</name>
<protein>
    <recommendedName>
        <fullName evidence="4">Zn(2)-C6 fungal-type domain-containing protein</fullName>
    </recommendedName>
</protein>
<dbReference type="EMBL" id="JARJLG010000143">
    <property type="protein sequence ID" value="KAJ7737419.1"/>
    <property type="molecule type" value="Genomic_DNA"/>
</dbReference>
<dbReference type="AlphaFoldDB" id="A0AAD7I8F4"/>
<feature type="compositionally biased region" description="Polar residues" evidence="1">
    <location>
        <begin position="171"/>
        <end position="200"/>
    </location>
</feature>
<proteinExistence type="predicted"/>
<gene>
    <name evidence="2" type="ORF">DFH07DRAFT_779334</name>
</gene>
<reference evidence="2" key="1">
    <citation type="submission" date="2023-03" db="EMBL/GenBank/DDBJ databases">
        <title>Massive genome expansion in bonnet fungi (Mycena s.s.) driven by repeated elements and novel gene families across ecological guilds.</title>
        <authorList>
            <consortium name="Lawrence Berkeley National Laboratory"/>
            <person name="Harder C.B."/>
            <person name="Miyauchi S."/>
            <person name="Viragh M."/>
            <person name="Kuo A."/>
            <person name="Thoen E."/>
            <person name="Andreopoulos B."/>
            <person name="Lu D."/>
            <person name="Skrede I."/>
            <person name="Drula E."/>
            <person name="Henrissat B."/>
            <person name="Morin E."/>
            <person name="Kohler A."/>
            <person name="Barry K."/>
            <person name="LaButti K."/>
            <person name="Morin E."/>
            <person name="Salamov A."/>
            <person name="Lipzen A."/>
            <person name="Mereny Z."/>
            <person name="Hegedus B."/>
            <person name="Baldrian P."/>
            <person name="Stursova M."/>
            <person name="Weitz H."/>
            <person name="Taylor A."/>
            <person name="Grigoriev I.V."/>
            <person name="Nagy L.G."/>
            <person name="Martin F."/>
            <person name="Kauserud H."/>
        </authorList>
    </citation>
    <scope>NUCLEOTIDE SEQUENCE</scope>
    <source>
        <strain evidence="2">CBHHK188m</strain>
    </source>
</reference>
<dbReference type="GO" id="GO:0008270">
    <property type="term" value="F:zinc ion binding"/>
    <property type="evidence" value="ECO:0007669"/>
    <property type="project" value="InterPro"/>
</dbReference>
<dbReference type="InterPro" id="IPR001138">
    <property type="entry name" value="Zn2Cys6_DnaBD"/>
</dbReference>
<evidence type="ECO:0000313" key="3">
    <source>
        <dbReference type="Proteomes" id="UP001215280"/>
    </source>
</evidence>
<evidence type="ECO:0000313" key="2">
    <source>
        <dbReference type="EMBL" id="KAJ7737419.1"/>
    </source>
</evidence>
<evidence type="ECO:0008006" key="4">
    <source>
        <dbReference type="Google" id="ProtNLM"/>
    </source>
</evidence>
<dbReference type="Proteomes" id="UP001215280">
    <property type="component" value="Unassembled WGS sequence"/>
</dbReference>
<sequence length="258" mass="28783">MSHLTSQDSILAALFPRRRKKTEVACIHCRKRKCVQLYEYSLQECERCVRKGLSCEYVIRGTSNAIVSGPEGPTALDSWTLSDTTQSPCQLIGQMDQNNRIPGDATSSSWADMSNTNSVRLSLPPCDTPRNQEQGYLLGPSPTTSSAYTSYNHRAIISQPFFGPRPHHHANQTPQHKPTTSNSHDQYMGSSSSNETTSGITKTGCKWWPGNWYHLKRVKAVDPNDTKFDGLQEPPKIVRDVPHSARRGVLYAAGYWAT</sequence>
<organism evidence="2 3">
    <name type="scientific">Mycena maculata</name>
    <dbReference type="NCBI Taxonomy" id="230809"/>
    <lineage>
        <taxon>Eukaryota</taxon>
        <taxon>Fungi</taxon>
        <taxon>Dikarya</taxon>
        <taxon>Basidiomycota</taxon>
        <taxon>Agaricomycotina</taxon>
        <taxon>Agaricomycetes</taxon>
        <taxon>Agaricomycetidae</taxon>
        <taxon>Agaricales</taxon>
        <taxon>Marasmiineae</taxon>
        <taxon>Mycenaceae</taxon>
        <taxon>Mycena</taxon>
    </lineage>
</organism>
<dbReference type="SUPFAM" id="SSF57701">
    <property type="entry name" value="Zn2/Cys6 DNA-binding domain"/>
    <property type="match status" value="1"/>
</dbReference>
<feature type="region of interest" description="Disordered" evidence="1">
    <location>
        <begin position="160"/>
        <end position="200"/>
    </location>
</feature>